<feature type="domain" description="Ig-like" evidence="1">
    <location>
        <begin position="5"/>
        <end position="121"/>
    </location>
</feature>
<accession>A0AAV2MFY5</accession>
<gene>
    <name evidence="2" type="ORF">KC01_LOCUS38633</name>
</gene>
<keyword evidence="3" id="KW-1185">Reference proteome</keyword>
<dbReference type="PROSITE" id="PS50835">
    <property type="entry name" value="IG_LIKE"/>
    <property type="match status" value="1"/>
</dbReference>
<evidence type="ECO:0000259" key="1">
    <source>
        <dbReference type="PROSITE" id="PS50835"/>
    </source>
</evidence>
<proteinExistence type="predicted"/>
<dbReference type="InterPro" id="IPR003599">
    <property type="entry name" value="Ig_sub"/>
</dbReference>
<dbReference type="SUPFAM" id="SSF48726">
    <property type="entry name" value="Immunoglobulin"/>
    <property type="match status" value="2"/>
</dbReference>
<sequence length="207" mass="22478">MILPPALTSCPQKRSVVEIDSLASLRCGGGAKTNCSETKWTFNSQTDVFYSGSRDLPGTYKQPLVLVQSGTVSPGPKAGRLNLTESCDLLIQRVRSDDAGVYTCSRINHSSLSNRSVVFLSVVYWNFAGSGSRYGNEESTQSCSVTPFSIRCGFSVKWLVQGSGDFNLWTDSCGTGIQFFGASPGVLQCEVTDLNSKQVYYFRWGSG</sequence>
<dbReference type="AlphaFoldDB" id="A0AAV2MFY5"/>
<evidence type="ECO:0000313" key="3">
    <source>
        <dbReference type="Proteomes" id="UP001497482"/>
    </source>
</evidence>
<dbReference type="Proteomes" id="UP001497482">
    <property type="component" value="Chromosome 7"/>
</dbReference>
<dbReference type="InterPro" id="IPR036179">
    <property type="entry name" value="Ig-like_dom_sf"/>
</dbReference>
<dbReference type="InterPro" id="IPR013783">
    <property type="entry name" value="Ig-like_fold"/>
</dbReference>
<dbReference type="InterPro" id="IPR007110">
    <property type="entry name" value="Ig-like_dom"/>
</dbReference>
<protein>
    <recommendedName>
        <fullName evidence="1">Ig-like domain-containing protein</fullName>
    </recommendedName>
</protein>
<evidence type="ECO:0000313" key="2">
    <source>
        <dbReference type="EMBL" id="CAL1612299.1"/>
    </source>
</evidence>
<reference evidence="2 3" key="1">
    <citation type="submission" date="2024-04" db="EMBL/GenBank/DDBJ databases">
        <authorList>
            <person name="Waldvogel A.-M."/>
            <person name="Schoenle A."/>
        </authorList>
    </citation>
    <scope>NUCLEOTIDE SEQUENCE [LARGE SCALE GENOMIC DNA]</scope>
</reference>
<name>A0AAV2MFY5_KNICA</name>
<dbReference type="SMART" id="SM00409">
    <property type="entry name" value="IG"/>
    <property type="match status" value="1"/>
</dbReference>
<organism evidence="2 3">
    <name type="scientific">Knipowitschia caucasica</name>
    <name type="common">Caucasian dwarf goby</name>
    <name type="synonym">Pomatoschistus caucasicus</name>
    <dbReference type="NCBI Taxonomy" id="637954"/>
    <lineage>
        <taxon>Eukaryota</taxon>
        <taxon>Metazoa</taxon>
        <taxon>Chordata</taxon>
        <taxon>Craniata</taxon>
        <taxon>Vertebrata</taxon>
        <taxon>Euteleostomi</taxon>
        <taxon>Actinopterygii</taxon>
        <taxon>Neopterygii</taxon>
        <taxon>Teleostei</taxon>
        <taxon>Neoteleostei</taxon>
        <taxon>Acanthomorphata</taxon>
        <taxon>Gobiaria</taxon>
        <taxon>Gobiiformes</taxon>
        <taxon>Gobioidei</taxon>
        <taxon>Gobiidae</taxon>
        <taxon>Gobiinae</taxon>
        <taxon>Knipowitschia</taxon>
    </lineage>
</organism>
<dbReference type="Gene3D" id="2.60.40.10">
    <property type="entry name" value="Immunoglobulins"/>
    <property type="match status" value="1"/>
</dbReference>
<dbReference type="EMBL" id="OZ035829">
    <property type="protein sequence ID" value="CAL1612299.1"/>
    <property type="molecule type" value="Genomic_DNA"/>
</dbReference>